<comment type="similarity">
    <text evidence="1">Belongs to the PGI/PMI family.</text>
</comment>
<dbReference type="GO" id="GO:1901135">
    <property type="term" value="P:carbohydrate derivative metabolic process"/>
    <property type="evidence" value="ECO:0007669"/>
    <property type="project" value="InterPro"/>
</dbReference>
<dbReference type="EMBL" id="AP021858">
    <property type="protein sequence ID" value="BBO24953.1"/>
    <property type="molecule type" value="Genomic_DNA"/>
</dbReference>
<sequence>MSESNREQVSPLDDPQFVMARDPSGMYDLTLGFPAQCRKALALAREVELAPLSKRPRNVVIAGLGGSAAGGDFARALADALGNTPVVVSREYSVPNWVDEESLVLACSYSGNTEETLAAFQDARTKGARLACVTSGGKLREFAETEHLPLFAIPPGQPPRTAMGYMLIPVLWALESWGLLPALDYEAAFLGLESDALRWAVESPEAGNEAKRIAQTLLGSVGLIYGLGAWQGVVASRWCAQIEENAKNLAFSATFPELNHNQVLGWVRAGDQRVARWVVVLLEDGDESAKMKARARVTLELIQDRATILRTRASGGALLEKMLRISFLGDFVSLYLAALNGVDPENIDWINVLKSELAKVPQ</sequence>
<dbReference type="Pfam" id="PF10432">
    <property type="entry name" value="bact-PGI_C"/>
    <property type="match status" value="1"/>
</dbReference>
<dbReference type="InterPro" id="IPR035484">
    <property type="entry name" value="SIS_PGI/PMI_1"/>
</dbReference>
<evidence type="ECO:0000259" key="3">
    <source>
        <dbReference type="PROSITE" id="PS51464"/>
    </source>
</evidence>
<dbReference type="KEGG" id="npy:NPRO_25480"/>
<evidence type="ECO:0000313" key="5">
    <source>
        <dbReference type="Proteomes" id="UP000662873"/>
    </source>
</evidence>
<dbReference type="InterPro" id="IPR001347">
    <property type="entry name" value="SIS_dom"/>
</dbReference>
<dbReference type="InterPro" id="IPR046348">
    <property type="entry name" value="SIS_dom_sf"/>
</dbReference>
<dbReference type="PROSITE" id="PS51464">
    <property type="entry name" value="SIS"/>
    <property type="match status" value="1"/>
</dbReference>
<evidence type="ECO:0000256" key="1">
    <source>
        <dbReference type="ARBA" id="ARBA00010523"/>
    </source>
</evidence>
<protein>
    <submittedName>
        <fullName evidence="4">Bifunctional phosphoglucose/phosphomannose isomerase</fullName>
    </submittedName>
</protein>
<dbReference type="NCBIfam" id="TIGR02128">
    <property type="entry name" value="G6PI_arch"/>
    <property type="match status" value="1"/>
</dbReference>
<dbReference type="GO" id="GO:0005975">
    <property type="term" value="P:carbohydrate metabolic process"/>
    <property type="evidence" value="ECO:0007669"/>
    <property type="project" value="InterPro"/>
</dbReference>
<dbReference type="NCBIfam" id="NF006426">
    <property type="entry name" value="PRK08674.1-6"/>
    <property type="match status" value="1"/>
</dbReference>
<dbReference type="InterPro" id="IPR019490">
    <property type="entry name" value="Glu6P/Mann6P_isomerase_C"/>
</dbReference>
<dbReference type="GO" id="GO:0097367">
    <property type="term" value="F:carbohydrate derivative binding"/>
    <property type="evidence" value="ECO:0007669"/>
    <property type="project" value="InterPro"/>
</dbReference>
<dbReference type="Proteomes" id="UP000662873">
    <property type="component" value="Chromosome"/>
</dbReference>
<dbReference type="CDD" id="cd05637">
    <property type="entry name" value="SIS_PGI_PMI_2"/>
    <property type="match status" value="1"/>
</dbReference>
<name>A0A809RBN9_9BACT</name>
<feature type="domain" description="SIS" evidence="3">
    <location>
        <begin position="49"/>
        <end position="197"/>
    </location>
</feature>
<dbReference type="GO" id="GO:0004476">
    <property type="term" value="F:mannose-6-phosphate isomerase activity"/>
    <property type="evidence" value="ECO:0007669"/>
    <property type="project" value="InterPro"/>
</dbReference>
<evidence type="ECO:0000256" key="2">
    <source>
        <dbReference type="ARBA" id="ARBA00023235"/>
    </source>
</evidence>
<dbReference type="Pfam" id="PF01380">
    <property type="entry name" value="SIS"/>
    <property type="match status" value="1"/>
</dbReference>
<gene>
    <name evidence="4" type="ORF">NPRO_25480</name>
</gene>
<proteinExistence type="inferred from homology"/>
<dbReference type="Gene3D" id="3.40.50.10490">
    <property type="entry name" value="Glucose-6-phosphate isomerase like protein, domain 1"/>
    <property type="match status" value="2"/>
</dbReference>
<evidence type="ECO:0000313" key="4">
    <source>
        <dbReference type="EMBL" id="BBO24953.1"/>
    </source>
</evidence>
<organism evidence="4 5">
    <name type="scientific">Candidatus Nitrosymbiomonas proteolyticus</name>
    <dbReference type="NCBI Taxonomy" id="2608984"/>
    <lineage>
        <taxon>Bacteria</taxon>
        <taxon>Bacillati</taxon>
        <taxon>Armatimonadota</taxon>
        <taxon>Armatimonadota incertae sedis</taxon>
        <taxon>Candidatus Nitrosymbiomonas</taxon>
    </lineage>
</organism>
<dbReference type="SUPFAM" id="SSF53697">
    <property type="entry name" value="SIS domain"/>
    <property type="match status" value="1"/>
</dbReference>
<dbReference type="AlphaFoldDB" id="A0A809RBN9"/>
<dbReference type="CDD" id="cd05017">
    <property type="entry name" value="SIS_PGI_PMI_1"/>
    <property type="match status" value="1"/>
</dbReference>
<keyword evidence="2 4" id="KW-0413">Isomerase</keyword>
<dbReference type="GO" id="GO:0004347">
    <property type="term" value="F:glucose-6-phosphate isomerase activity"/>
    <property type="evidence" value="ECO:0007669"/>
    <property type="project" value="InterPro"/>
</dbReference>
<accession>A0A809RBN9</accession>
<reference evidence="4" key="1">
    <citation type="journal article" name="DNA Res.">
        <title>The physiological potential of anammox bacteria as revealed by their core genome structure.</title>
        <authorList>
            <person name="Okubo T."/>
            <person name="Toyoda A."/>
            <person name="Fukuhara K."/>
            <person name="Uchiyama I."/>
            <person name="Harigaya Y."/>
            <person name="Kuroiwa M."/>
            <person name="Suzuki T."/>
            <person name="Murakami Y."/>
            <person name="Suwa Y."/>
            <person name="Takami H."/>
        </authorList>
    </citation>
    <scope>NUCLEOTIDE SEQUENCE</scope>
    <source>
        <strain evidence="4">317325-2</strain>
    </source>
</reference>